<reference evidence="6" key="1">
    <citation type="journal article" date="2012" name="Proc. Natl. Acad. Sci. U.S.A.">
        <title>Antigenic diversity is generated by distinct evolutionary mechanisms in African trypanosome species.</title>
        <authorList>
            <person name="Jackson A.P."/>
            <person name="Berry A."/>
            <person name="Aslett M."/>
            <person name="Allison H.C."/>
            <person name="Burton P."/>
            <person name="Vavrova-Anderson J."/>
            <person name="Brown R."/>
            <person name="Browne H."/>
            <person name="Corton N."/>
            <person name="Hauser H."/>
            <person name="Gamble J."/>
            <person name="Gilderthorp R."/>
            <person name="Marcello L."/>
            <person name="McQuillan J."/>
            <person name="Otto T.D."/>
            <person name="Quail M.A."/>
            <person name="Sanders M.J."/>
            <person name="van Tonder A."/>
            <person name="Ginger M.L."/>
            <person name="Field M.C."/>
            <person name="Barry J.D."/>
            <person name="Hertz-Fowler C."/>
            <person name="Berriman M."/>
        </authorList>
    </citation>
    <scope>NUCLEOTIDE SEQUENCE</scope>
    <source>
        <strain evidence="6">Y486</strain>
    </source>
</reference>
<dbReference type="GO" id="GO:0005096">
    <property type="term" value="F:GTPase activator activity"/>
    <property type="evidence" value="ECO:0007669"/>
    <property type="project" value="UniProtKB-KW"/>
</dbReference>
<dbReference type="InterPro" id="IPR001611">
    <property type="entry name" value="Leu-rich_rpt"/>
</dbReference>
<keyword evidence="3" id="KW-0677">Repeat</keyword>
<feature type="compositionally biased region" description="Basic and acidic residues" evidence="5">
    <location>
        <begin position="652"/>
        <end position="667"/>
    </location>
</feature>
<feature type="coiled-coil region" evidence="4">
    <location>
        <begin position="557"/>
        <end position="584"/>
    </location>
</feature>
<name>G0TRH2_TRYVY</name>
<sequence length="738" mass="81671">MFASVGITEEQVFGDLYHAWLKDTGEKNTNDSRKLFREVMEHGFGERQITLRKERLGANVAASLAALLHRSPLSRLDLHGNTLRDAGCEMIAYLIRDIPNLLYLDLGANDIGPLGMQTLSYVLSGHKKLQTIILGSSKHDAYANRINASSAILLLESCLRSRTLRHLDLSGSMIGEHGSKVKSNGTTPGFIVGPPRRNSEQPSSSVARRNQIGFMKTPLTPAAASGGAGNPVSADMGDDANNLNDDHSGVGNGGYCRPVDVLAELISTSSTLTTLKLREVMLTTSEALRLVTAARESSSLAFIDLSGNALTRAVGDAFGELIRARAGFQSPSALHTILLNNNPLMRSNRGMPPPLLFSALSRDSILVQLHLDSCGIDDAAMEPLCLALGSNNQLQSLHLKNNAITATGAVSLARVLYRHSHLMDVSLEGNVLKDEGICAFAQMLECNSTLLSLNLARTWMGECGVVALGVSLNKNKMLQRLQIDDNHFTDEAGEAFAALLESNRFLLRCGLSGNSMGFHTVLRVEKITARNREEYRNAEKVDLEKNVIHLHYQMYKLDEARTELENLRQRKIEMGRTLDAFEVQFKQETSNVAKKLQDLQEALAGCMEKEAHCLNEKRRLDDELEQAHKKAEVDMETLKERLEVVANAREKMEEEHRNLKAQVDDMTHNGPQREAAKRQQLREINEDRQQWASQRREYRAAISEVQAALKELREKGIEVSKASGPKQSKKKKKKKSNA</sequence>
<feature type="region of interest" description="Disordered" evidence="5">
    <location>
        <begin position="184"/>
        <end position="205"/>
    </location>
</feature>
<dbReference type="SMART" id="SM00368">
    <property type="entry name" value="LRR_RI"/>
    <property type="match status" value="8"/>
</dbReference>
<dbReference type="OMA" id="VRLHYQK"/>
<feature type="compositionally biased region" description="Basic residues" evidence="5">
    <location>
        <begin position="727"/>
        <end position="738"/>
    </location>
</feature>
<keyword evidence="4" id="KW-0175">Coiled coil</keyword>
<dbReference type="PANTHER" id="PTHR24113">
    <property type="entry name" value="RAN GTPASE-ACTIVATING PROTEIN 1"/>
    <property type="match status" value="1"/>
</dbReference>
<organism evidence="6">
    <name type="scientific">Trypanosoma vivax (strain Y486)</name>
    <dbReference type="NCBI Taxonomy" id="1055687"/>
    <lineage>
        <taxon>Eukaryota</taxon>
        <taxon>Discoba</taxon>
        <taxon>Euglenozoa</taxon>
        <taxon>Kinetoplastea</taxon>
        <taxon>Metakinetoplastina</taxon>
        <taxon>Trypanosomatida</taxon>
        <taxon>Trypanosomatidae</taxon>
        <taxon>Trypanosoma</taxon>
        <taxon>Duttonella</taxon>
    </lineage>
</organism>
<dbReference type="EMBL" id="HE573017">
    <property type="protein sequence ID" value="CCC46536.1"/>
    <property type="molecule type" value="Genomic_DNA"/>
</dbReference>
<dbReference type="InterPro" id="IPR032675">
    <property type="entry name" value="LRR_dom_sf"/>
</dbReference>
<keyword evidence="2" id="KW-0433">Leucine-rich repeat</keyword>
<evidence type="ECO:0000313" key="6">
    <source>
        <dbReference type="EMBL" id="CCC46536.1"/>
    </source>
</evidence>
<evidence type="ECO:0000256" key="4">
    <source>
        <dbReference type="SAM" id="Coils"/>
    </source>
</evidence>
<dbReference type="Gene3D" id="3.80.10.10">
    <property type="entry name" value="Ribonuclease Inhibitor"/>
    <property type="match status" value="2"/>
</dbReference>
<evidence type="ECO:0000256" key="5">
    <source>
        <dbReference type="SAM" id="MobiDB-lite"/>
    </source>
</evidence>
<dbReference type="PANTHER" id="PTHR24113:SF12">
    <property type="entry name" value="RAN GTPASE-ACTIVATING PROTEIN 1"/>
    <property type="match status" value="1"/>
</dbReference>
<accession>G0TRH2</accession>
<dbReference type="GO" id="GO:0005634">
    <property type="term" value="C:nucleus"/>
    <property type="evidence" value="ECO:0007669"/>
    <property type="project" value="TreeGrafter"/>
</dbReference>
<keyword evidence="1" id="KW-0343">GTPase activation</keyword>
<dbReference type="Pfam" id="PF13516">
    <property type="entry name" value="LRR_6"/>
    <property type="match status" value="3"/>
</dbReference>
<dbReference type="GO" id="GO:0005829">
    <property type="term" value="C:cytosol"/>
    <property type="evidence" value="ECO:0007669"/>
    <property type="project" value="TreeGrafter"/>
</dbReference>
<dbReference type="SUPFAM" id="SSF52047">
    <property type="entry name" value="RNI-like"/>
    <property type="match status" value="2"/>
</dbReference>
<dbReference type="GO" id="GO:0031267">
    <property type="term" value="F:small GTPase binding"/>
    <property type="evidence" value="ECO:0007669"/>
    <property type="project" value="TreeGrafter"/>
</dbReference>
<dbReference type="GO" id="GO:0006913">
    <property type="term" value="P:nucleocytoplasmic transport"/>
    <property type="evidence" value="ECO:0007669"/>
    <property type="project" value="TreeGrafter"/>
</dbReference>
<feature type="region of interest" description="Disordered" evidence="5">
    <location>
        <begin position="715"/>
        <end position="738"/>
    </location>
</feature>
<evidence type="ECO:0000256" key="1">
    <source>
        <dbReference type="ARBA" id="ARBA00022468"/>
    </source>
</evidence>
<dbReference type="InterPro" id="IPR027038">
    <property type="entry name" value="RanGap"/>
</dbReference>
<protein>
    <recommendedName>
        <fullName evidence="7">Leucine-rich repeat protein (LRRP)</fullName>
    </recommendedName>
</protein>
<evidence type="ECO:0000256" key="2">
    <source>
        <dbReference type="ARBA" id="ARBA00022614"/>
    </source>
</evidence>
<dbReference type="GO" id="GO:0048471">
    <property type="term" value="C:perinuclear region of cytoplasm"/>
    <property type="evidence" value="ECO:0007669"/>
    <property type="project" value="TreeGrafter"/>
</dbReference>
<dbReference type="AlphaFoldDB" id="G0TRH2"/>
<proteinExistence type="predicted"/>
<evidence type="ECO:0000256" key="3">
    <source>
        <dbReference type="ARBA" id="ARBA00022737"/>
    </source>
</evidence>
<dbReference type="VEuPathDB" id="TriTrypDB:TvY486_0101840"/>
<gene>
    <name evidence="6" type="ORF">TVY486_0101840</name>
</gene>
<evidence type="ECO:0008006" key="7">
    <source>
        <dbReference type="Google" id="ProtNLM"/>
    </source>
</evidence>
<feature type="region of interest" description="Disordered" evidence="5">
    <location>
        <begin position="652"/>
        <end position="677"/>
    </location>
</feature>